<accession>A0A238YEY1</accession>
<evidence type="ECO:0000313" key="3">
    <source>
        <dbReference type="EMBL" id="SNR69795.1"/>
    </source>
</evidence>
<proteinExistence type="predicted"/>
<reference evidence="3 4" key="1">
    <citation type="submission" date="2017-06" db="EMBL/GenBank/DDBJ databases">
        <authorList>
            <person name="Kim H.J."/>
            <person name="Triplett B.A."/>
        </authorList>
    </citation>
    <scope>NUCLEOTIDE SEQUENCE [LARGE SCALE GENOMIC DNA]</scope>
    <source>
        <strain evidence="3 4">DSM 13116</strain>
    </source>
</reference>
<name>A0A238YEY1_9BACT</name>
<dbReference type="PANTHER" id="PTHR13754">
    <property type="entry name" value="METALLO-BETA-LACTAMASE SUPERFAMILY PROTEIN"/>
    <property type="match status" value="1"/>
</dbReference>
<dbReference type="PROSITE" id="PS51318">
    <property type="entry name" value="TAT"/>
    <property type="match status" value="1"/>
</dbReference>
<keyword evidence="4" id="KW-1185">Reference proteome</keyword>
<gene>
    <name evidence="3" type="ORF">SAMN04488503_0933</name>
</gene>
<dbReference type="GO" id="GO:0051536">
    <property type="term" value="F:iron-sulfur cluster binding"/>
    <property type="evidence" value="ECO:0007669"/>
    <property type="project" value="UniProtKB-KW"/>
</dbReference>
<dbReference type="PANTHER" id="PTHR13754:SF13">
    <property type="entry name" value="METALLO-BETA-LACTAMASE SUPERFAMILY PROTEIN (AFU_ORTHOLOGUE AFUA_3G07630)"/>
    <property type="match status" value="1"/>
</dbReference>
<dbReference type="SUPFAM" id="SSF56281">
    <property type="entry name" value="Metallo-hydrolase/oxidoreductase"/>
    <property type="match status" value="1"/>
</dbReference>
<dbReference type="AlphaFoldDB" id="A0A238YEY1"/>
<dbReference type="GO" id="GO:0016740">
    <property type="term" value="F:transferase activity"/>
    <property type="evidence" value="ECO:0007669"/>
    <property type="project" value="TreeGrafter"/>
</dbReference>
<evidence type="ECO:0000259" key="2">
    <source>
        <dbReference type="Pfam" id="PF00753"/>
    </source>
</evidence>
<dbReference type="Proteomes" id="UP000198324">
    <property type="component" value="Unassembled WGS sequence"/>
</dbReference>
<dbReference type="RefSeq" id="WP_179216875.1">
    <property type="nucleotide sequence ID" value="NZ_FZOC01000001.1"/>
</dbReference>
<dbReference type="InterPro" id="IPR001279">
    <property type="entry name" value="Metallo-B-lactamas"/>
</dbReference>
<dbReference type="EMBL" id="FZOC01000001">
    <property type="protein sequence ID" value="SNR69795.1"/>
    <property type="molecule type" value="Genomic_DNA"/>
</dbReference>
<dbReference type="InterPro" id="IPR052926">
    <property type="entry name" value="Metallo-beta-lactamase_dom"/>
</dbReference>
<evidence type="ECO:0000256" key="1">
    <source>
        <dbReference type="ARBA" id="ARBA00023014"/>
    </source>
</evidence>
<feature type="domain" description="Metallo-beta-lactamase" evidence="2">
    <location>
        <begin position="97"/>
        <end position="150"/>
    </location>
</feature>
<dbReference type="InterPro" id="IPR036866">
    <property type="entry name" value="RibonucZ/Hydroxyglut_hydro"/>
</dbReference>
<dbReference type="Gene3D" id="3.60.15.10">
    <property type="entry name" value="Ribonuclease Z/Hydroxyacylglutathione hydrolase-like"/>
    <property type="match status" value="1"/>
</dbReference>
<keyword evidence="1" id="KW-0408">Iron</keyword>
<dbReference type="Pfam" id="PF00753">
    <property type="entry name" value="Lactamase_B"/>
    <property type="match status" value="1"/>
</dbReference>
<protein>
    <submittedName>
        <fullName evidence="3">7,8-dihydropterin-6-yl-methyl-4-(Beta-D-ribofuranosyl)aminobenzene 5'-phosphate synthase</fullName>
    </submittedName>
</protein>
<evidence type="ECO:0000313" key="4">
    <source>
        <dbReference type="Proteomes" id="UP000198324"/>
    </source>
</evidence>
<keyword evidence="1" id="KW-0479">Metal-binding</keyword>
<organism evidence="3 4">
    <name type="scientific">Humidesulfovibrio mexicanus</name>
    <dbReference type="NCBI Taxonomy" id="147047"/>
    <lineage>
        <taxon>Bacteria</taxon>
        <taxon>Pseudomonadati</taxon>
        <taxon>Thermodesulfobacteriota</taxon>
        <taxon>Desulfovibrionia</taxon>
        <taxon>Desulfovibrionales</taxon>
        <taxon>Desulfovibrionaceae</taxon>
        <taxon>Humidesulfovibrio</taxon>
    </lineage>
</organism>
<keyword evidence="1" id="KW-0411">Iron-sulfur</keyword>
<sequence>MEANRRAFLKTLAGASVVGMSGLFCLPELQASAPKLDFGEVRGLTIKCVSEVGWFDTEMIANDVRRAGGPSMNQYDIPFAPDNAGGYSALLTVEDFEGGKTSYLLDTGWSTAWMDHAFAKSGVDEMLRNRTIAGLIISHDHNDHFWGLESTLKNDPGIPIIFPATLQEKSLRLLDGADYSALSGNPRNSFPHTGPRTAVPAGGMCVPQLGVAIAMLDVDIPLGVRGENVVYVKVRDKGYVIVTGCGHPGIGRLIDHAAANFLDGGRMYGCYGGLHIAPLEKWHPEMQGSIDKIQASGMRKVACNHCTGRVWARRAQEQGVPVVPGTDGFRAYDRLAKNAPDTGANLYVGNGDLVVF</sequence>
<dbReference type="InterPro" id="IPR006311">
    <property type="entry name" value="TAT_signal"/>
</dbReference>